<evidence type="ECO:0000313" key="6">
    <source>
        <dbReference type="EMBL" id="PTB46647.1"/>
    </source>
</evidence>
<feature type="region of interest" description="Disordered" evidence="4">
    <location>
        <begin position="708"/>
        <end position="728"/>
    </location>
</feature>
<dbReference type="PANTHER" id="PTHR15245:SF20">
    <property type="entry name" value="SYMPLEKIN"/>
    <property type="match status" value="1"/>
</dbReference>
<dbReference type="InterPro" id="IPR021850">
    <property type="entry name" value="Symplekin/Pta1"/>
</dbReference>
<dbReference type="SUPFAM" id="SSF48371">
    <property type="entry name" value="ARM repeat"/>
    <property type="match status" value="1"/>
</dbReference>
<dbReference type="OrthoDB" id="331600at2759"/>
<evidence type="ECO:0000259" key="5">
    <source>
        <dbReference type="Pfam" id="PF11935"/>
    </source>
</evidence>
<accession>A0A2T3ZPC1</accession>
<evidence type="ECO:0000256" key="3">
    <source>
        <dbReference type="ARBA" id="ARBA00023242"/>
    </source>
</evidence>
<dbReference type="PANTHER" id="PTHR15245">
    <property type="entry name" value="SYMPLEKIN-RELATED"/>
    <property type="match status" value="1"/>
</dbReference>
<dbReference type="Gene3D" id="1.25.10.10">
    <property type="entry name" value="Leucine-rich Repeat Variant"/>
    <property type="match status" value="1"/>
</dbReference>
<evidence type="ECO:0000256" key="1">
    <source>
        <dbReference type="ARBA" id="ARBA00004123"/>
    </source>
</evidence>
<dbReference type="GO" id="GO:0006397">
    <property type="term" value="P:mRNA processing"/>
    <property type="evidence" value="ECO:0007669"/>
    <property type="project" value="UniProtKB-KW"/>
</dbReference>
<dbReference type="InterPro" id="IPR011989">
    <property type="entry name" value="ARM-like"/>
</dbReference>
<dbReference type="AlphaFoldDB" id="A0A2T3ZPC1"/>
<dbReference type="Pfam" id="PF11935">
    <property type="entry name" value="SYMPK_PTA1_N"/>
    <property type="match status" value="1"/>
</dbReference>
<keyword evidence="7" id="KW-1185">Reference proteome</keyword>
<dbReference type="GO" id="GO:0005847">
    <property type="term" value="C:mRNA cleavage and polyadenylation specificity factor complex"/>
    <property type="evidence" value="ECO:0007669"/>
    <property type="project" value="TreeGrafter"/>
</dbReference>
<gene>
    <name evidence="6" type="ORF">M441DRAFT_126272</name>
</gene>
<feature type="domain" description="Symplekin/Pta1 N-terminal" evidence="5">
    <location>
        <begin position="93"/>
        <end position="311"/>
    </location>
</feature>
<keyword evidence="2" id="KW-0507">mRNA processing</keyword>
<organism evidence="6 7">
    <name type="scientific">Trichoderma asperellum (strain ATCC 204424 / CBS 433.97 / NBRC 101777)</name>
    <dbReference type="NCBI Taxonomy" id="1042311"/>
    <lineage>
        <taxon>Eukaryota</taxon>
        <taxon>Fungi</taxon>
        <taxon>Dikarya</taxon>
        <taxon>Ascomycota</taxon>
        <taxon>Pezizomycotina</taxon>
        <taxon>Sordariomycetes</taxon>
        <taxon>Hypocreomycetidae</taxon>
        <taxon>Hypocreales</taxon>
        <taxon>Hypocreaceae</taxon>
        <taxon>Trichoderma</taxon>
    </lineage>
</organism>
<evidence type="ECO:0000313" key="7">
    <source>
        <dbReference type="Proteomes" id="UP000240493"/>
    </source>
</evidence>
<dbReference type="EMBL" id="KZ679256">
    <property type="protein sequence ID" value="PTB46647.1"/>
    <property type="molecule type" value="Genomic_DNA"/>
</dbReference>
<dbReference type="InterPro" id="IPR032460">
    <property type="entry name" value="Symplekin/Pta1_N"/>
</dbReference>
<dbReference type="STRING" id="1042311.A0A2T3ZPC1"/>
<protein>
    <recommendedName>
        <fullName evidence="5">Symplekin/Pta1 N-terminal domain-containing protein</fullName>
    </recommendedName>
</protein>
<keyword evidence="3" id="KW-0539">Nucleus</keyword>
<name>A0A2T3ZPC1_TRIA4</name>
<reference evidence="6 7" key="1">
    <citation type="submission" date="2016-07" db="EMBL/GenBank/DDBJ databases">
        <title>Multiple horizontal gene transfer events from other fungi enriched the ability of initially mycotrophic Trichoderma (Ascomycota) to feed on dead plant biomass.</title>
        <authorList>
            <consortium name="DOE Joint Genome Institute"/>
            <person name="Aerts A."/>
            <person name="Atanasova L."/>
            <person name="Chenthamara K."/>
            <person name="Zhang J."/>
            <person name="Grujic M."/>
            <person name="Henrissat B."/>
            <person name="Kuo A."/>
            <person name="Salamov A."/>
            <person name="Lipzen A."/>
            <person name="Labutti K."/>
            <person name="Barry K."/>
            <person name="Miao Y."/>
            <person name="Rahimi M.J."/>
            <person name="Shen Q."/>
            <person name="Grigoriev I.V."/>
            <person name="Kubicek C.P."/>
            <person name="Druzhinina I.S."/>
        </authorList>
    </citation>
    <scope>NUCLEOTIDE SEQUENCE [LARGE SCALE GENOMIC DNA]</scope>
    <source>
        <strain evidence="6 7">CBS 433.97</strain>
    </source>
</reference>
<comment type="subcellular location">
    <subcellularLocation>
        <location evidence="1">Nucleus</location>
    </subcellularLocation>
</comment>
<dbReference type="Proteomes" id="UP000240493">
    <property type="component" value="Unassembled WGS sequence"/>
</dbReference>
<proteinExistence type="predicted"/>
<evidence type="ECO:0000256" key="4">
    <source>
        <dbReference type="SAM" id="MobiDB-lite"/>
    </source>
</evidence>
<dbReference type="InterPro" id="IPR016024">
    <property type="entry name" value="ARM-type_fold"/>
</dbReference>
<evidence type="ECO:0000256" key="2">
    <source>
        <dbReference type="ARBA" id="ARBA00022664"/>
    </source>
</evidence>
<sequence length="728" mass="81039">MAAAASSTLSVPDQIRQLNDARKLVLGDVKYYPSVVRGILPIIGPKAPIELRRWVTDFLAEAFATPALPNSEKETIQPYVLTTLESLIEQEADAQVLRNVIQTAASIYPLAMRWIINNSYDTVTWERMVSIKQKILQMWDNVPPTVRICCIKFAQRVVLAQSIASGAEHRYGGGLDVSLDKVPPNHQTLDPRNLEAEASGLLDRMLSILQGNNDGLLVDATLNCLSIMVRTRPTTSNRILNALLSFNPLQAANSPLTPKTKVMIKSMEKTARLLLIHLSKRDPHNPIVPRIQQHVEGTMRMVAELFDGAGRKRPLEPKPQDGYDVKRPRIEASQIQIPPLGPGPHSLADVFTLIGNDGLKFFDASQVPHSLVARIAVNTLSRLDPQVLAKAVDGVRGRLEMLNNNPPPELNPNTAPLGVEEDEDDYEPDFYQAEDTEQILNKLDNAPAPATAEPIISFDDTLGLKSFSLPQPQQLTPEMALNAGSGTVTRVLDMMKSLEEPSAKKQKAGFNRLAASSESRDSWMTILTRLATRSSAGLQEISVKGEADESTQAPSLNNSIREILYNYIMEDFRTHIDVAVSWLCEEWYNDKVQMKAGGDHPMYYEKCTLRLIDGFLPYLRPQDKVLTRFLSEIPELNRAILSRVKHMCRDPSVTQLALTSLLYLVIMRPPIKEAALDVVQDIWTDFEDARTMAAKYLTKYRPQFIENATKRESNDSPAPTLGGDAITT</sequence>